<keyword evidence="1" id="KW-0175">Coiled coil</keyword>
<organism evidence="3">
    <name type="scientific">Guillardia theta</name>
    <name type="common">Cryptophyte</name>
    <name type="synonym">Cryptomonas phi</name>
    <dbReference type="NCBI Taxonomy" id="55529"/>
    <lineage>
        <taxon>Eukaryota</taxon>
        <taxon>Cryptophyceae</taxon>
        <taxon>Pyrenomonadales</taxon>
        <taxon>Geminigeraceae</taxon>
        <taxon>Guillardia</taxon>
    </lineage>
</organism>
<evidence type="ECO:0008006" key="4">
    <source>
        <dbReference type="Google" id="ProtNLM"/>
    </source>
</evidence>
<dbReference type="AlphaFoldDB" id="A0A7S4PMP4"/>
<reference evidence="3" key="1">
    <citation type="submission" date="2021-01" db="EMBL/GenBank/DDBJ databases">
        <authorList>
            <person name="Corre E."/>
            <person name="Pelletier E."/>
            <person name="Niang G."/>
            <person name="Scheremetjew M."/>
            <person name="Finn R."/>
            <person name="Kale V."/>
            <person name="Holt S."/>
            <person name="Cochrane G."/>
            <person name="Meng A."/>
            <person name="Brown T."/>
            <person name="Cohen L."/>
        </authorList>
    </citation>
    <scope>NUCLEOTIDE SEQUENCE</scope>
    <source>
        <strain evidence="3">CCMP 2712</strain>
    </source>
</reference>
<dbReference type="EMBL" id="HBKN01049091">
    <property type="protein sequence ID" value="CAE2339672.1"/>
    <property type="molecule type" value="Transcribed_RNA"/>
</dbReference>
<evidence type="ECO:0000256" key="1">
    <source>
        <dbReference type="SAM" id="Coils"/>
    </source>
</evidence>
<name>A0A7S4PMP4_GUITH</name>
<feature type="coiled-coil region" evidence="1">
    <location>
        <begin position="260"/>
        <end position="355"/>
    </location>
</feature>
<proteinExistence type="predicted"/>
<evidence type="ECO:0000256" key="2">
    <source>
        <dbReference type="SAM" id="MobiDB-lite"/>
    </source>
</evidence>
<sequence>MAEPTRSAGREPAKLIRGPKPKEKLQGSSMLQSDKAGRSMQSLRNGGKTDRPALQTFPFTAPEDSALNVPGYLYVLSEGKVEKICLFGLNSSPCSDLEGSIVVADPPAADVRLRNRMKVSSNICVILNSDGSEGSTYVGDQVKNGISAGASAIVLVSWNEKFLFASSLPEYDVPVVTVRRNDWPVLQNAHEHGRALLAFRKMEETWTQYDMKTKEIQECLQEVTKLLDTSGNKAPSMKKIQEMMMRGNVSVDENIASMLHDDLQDKMERVQAVLNKSANALATAEYTLQRSVLELRDRAEAAEAKSSFLEQAIHGLSGGYELTLQNRIKKEIQRAQVLEKKLKDQETLFDEAIEKERDKVRNLTRDLSSQRFETMEFKKPWMLTTTVRSANTTKSDFGLESGTLEGIAVSSLGDTIEQSTLPAGSPTQF</sequence>
<accession>A0A7S4PMP4</accession>
<evidence type="ECO:0000313" key="3">
    <source>
        <dbReference type="EMBL" id="CAE2339672.1"/>
    </source>
</evidence>
<feature type="region of interest" description="Disordered" evidence="2">
    <location>
        <begin position="1"/>
        <end position="51"/>
    </location>
</feature>
<protein>
    <recommendedName>
        <fullName evidence="4">PA domain-containing protein</fullName>
    </recommendedName>
</protein>
<feature type="compositionally biased region" description="Basic and acidic residues" evidence="2">
    <location>
        <begin position="8"/>
        <end position="25"/>
    </location>
</feature>
<gene>
    <name evidence="3" type="ORF">GTHE00462_LOCUS38380</name>
</gene>